<sequence length="106" mass="11857">MWLVLILWIATTLADNAPEQIHLSLSGEEGSMTITWTTLQEAAHSGVLYGTEKPENYVPASQKAFVDGGEEQRVTYMHTVTLKTLQPNTSYGTKLFYALMNDFSAW</sequence>
<dbReference type="AlphaFoldDB" id="A0A0R3SYY7"/>
<evidence type="ECO:0000313" key="4">
    <source>
        <dbReference type="WBParaSite" id="HDID_0001098301-mRNA-1"/>
    </source>
</evidence>
<dbReference type="OrthoDB" id="45007at2759"/>
<dbReference type="PANTHER" id="PTHR45867">
    <property type="entry name" value="PURPLE ACID PHOSPHATASE"/>
    <property type="match status" value="1"/>
</dbReference>
<dbReference type="WBParaSite" id="HDID_0001098301-mRNA-1">
    <property type="protein sequence ID" value="HDID_0001098301-mRNA-1"/>
    <property type="gene ID" value="HDID_0001098301"/>
</dbReference>
<dbReference type="EMBL" id="UYSG01012228">
    <property type="protein sequence ID" value="VDL64496.1"/>
    <property type="molecule type" value="Genomic_DNA"/>
</dbReference>
<dbReference type="GO" id="GO:0003993">
    <property type="term" value="F:acid phosphatase activity"/>
    <property type="evidence" value="ECO:0007669"/>
    <property type="project" value="InterPro"/>
</dbReference>
<protein>
    <submittedName>
        <fullName evidence="4">Pur_ac_phosph_N domain-containing protein</fullName>
    </submittedName>
</protein>
<name>A0A0R3SYY7_HYMDI</name>
<proteinExistence type="predicted"/>
<reference evidence="4" key="1">
    <citation type="submission" date="2017-02" db="UniProtKB">
        <authorList>
            <consortium name="WormBaseParasite"/>
        </authorList>
    </citation>
    <scope>IDENTIFICATION</scope>
</reference>
<dbReference type="Gene3D" id="2.60.40.380">
    <property type="entry name" value="Purple acid phosphatase-like, N-terminal"/>
    <property type="match status" value="1"/>
</dbReference>
<feature type="domain" description="Purple acid phosphatase N-terminal" evidence="1">
    <location>
        <begin position="18"/>
        <end position="91"/>
    </location>
</feature>
<dbReference type="STRING" id="6216.A0A0R3SYY7"/>
<dbReference type="GO" id="GO:0046872">
    <property type="term" value="F:metal ion binding"/>
    <property type="evidence" value="ECO:0007669"/>
    <property type="project" value="InterPro"/>
</dbReference>
<reference evidence="2 3" key="2">
    <citation type="submission" date="2018-11" db="EMBL/GenBank/DDBJ databases">
        <authorList>
            <consortium name="Pathogen Informatics"/>
        </authorList>
    </citation>
    <scope>NUCLEOTIDE SEQUENCE [LARGE SCALE GENOMIC DNA]</scope>
</reference>
<dbReference type="Proteomes" id="UP000274504">
    <property type="component" value="Unassembled WGS sequence"/>
</dbReference>
<accession>A0A0R3SYY7</accession>
<gene>
    <name evidence="2" type="ORF">HDID_LOCUS10980</name>
</gene>
<dbReference type="Pfam" id="PF16656">
    <property type="entry name" value="Pur_ac_phosph_N"/>
    <property type="match status" value="1"/>
</dbReference>
<dbReference type="InterPro" id="IPR015914">
    <property type="entry name" value="PAPs_N"/>
</dbReference>
<dbReference type="SUPFAM" id="SSF49363">
    <property type="entry name" value="Purple acid phosphatase, N-terminal domain"/>
    <property type="match status" value="1"/>
</dbReference>
<evidence type="ECO:0000313" key="3">
    <source>
        <dbReference type="Proteomes" id="UP000274504"/>
    </source>
</evidence>
<organism evidence="4">
    <name type="scientific">Hymenolepis diminuta</name>
    <name type="common">Rat tapeworm</name>
    <dbReference type="NCBI Taxonomy" id="6216"/>
    <lineage>
        <taxon>Eukaryota</taxon>
        <taxon>Metazoa</taxon>
        <taxon>Spiralia</taxon>
        <taxon>Lophotrochozoa</taxon>
        <taxon>Platyhelminthes</taxon>
        <taxon>Cestoda</taxon>
        <taxon>Eucestoda</taxon>
        <taxon>Cyclophyllidea</taxon>
        <taxon>Hymenolepididae</taxon>
        <taxon>Hymenolepis</taxon>
    </lineage>
</organism>
<dbReference type="InterPro" id="IPR008963">
    <property type="entry name" value="Purple_acid_Pase-like_N"/>
</dbReference>
<evidence type="ECO:0000313" key="2">
    <source>
        <dbReference type="EMBL" id="VDL64496.1"/>
    </source>
</evidence>
<evidence type="ECO:0000259" key="1">
    <source>
        <dbReference type="Pfam" id="PF16656"/>
    </source>
</evidence>